<comment type="similarity">
    <text evidence="1">Belongs to the eukaryotic ribosomal protein eL43 family.</text>
</comment>
<keyword evidence="3" id="KW-0687">Ribonucleoprotein</keyword>
<feature type="region of interest" description="Disordered" evidence="4">
    <location>
        <begin position="369"/>
        <end position="434"/>
    </location>
</feature>
<keyword evidence="6" id="KW-1185">Reference proteome</keyword>
<dbReference type="SUPFAM" id="SSF57829">
    <property type="entry name" value="Zn-binding ribosomal proteins"/>
    <property type="match status" value="1"/>
</dbReference>
<dbReference type="GO" id="GO:0005840">
    <property type="term" value="C:ribosome"/>
    <property type="evidence" value="ECO:0007669"/>
    <property type="project" value="UniProtKB-KW"/>
</dbReference>
<dbReference type="Pfam" id="PF01780">
    <property type="entry name" value="Ribosomal_L37ae"/>
    <property type="match status" value="1"/>
</dbReference>
<gene>
    <name evidence="5" type="primary">Contig11860.g12692</name>
    <name evidence="5" type="ORF">STYLEM_12793</name>
</gene>
<proteinExistence type="inferred from homology"/>
<evidence type="ECO:0000313" key="5">
    <source>
        <dbReference type="EMBL" id="CDW83744.1"/>
    </source>
</evidence>
<dbReference type="InterPro" id="IPR002674">
    <property type="entry name" value="Ribosomal_eL43"/>
</dbReference>
<reference evidence="5 6" key="1">
    <citation type="submission" date="2014-06" db="EMBL/GenBank/DDBJ databases">
        <authorList>
            <person name="Swart Estienne"/>
        </authorList>
    </citation>
    <scope>NUCLEOTIDE SEQUENCE [LARGE SCALE GENOMIC DNA]</scope>
    <source>
        <strain evidence="5 6">130c</strain>
    </source>
</reference>
<keyword evidence="2 5" id="KW-0689">Ribosomal protein</keyword>
<dbReference type="InterPro" id="IPR011331">
    <property type="entry name" value="Ribosomal_eL37/eL43"/>
</dbReference>
<dbReference type="EMBL" id="CCKQ01012136">
    <property type="protein sequence ID" value="CDW83744.1"/>
    <property type="molecule type" value="Genomic_DNA"/>
</dbReference>
<evidence type="ECO:0000256" key="3">
    <source>
        <dbReference type="ARBA" id="ARBA00023274"/>
    </source>
</evidence>
<evidence type="ECO:0000256" key="1">
    <source>
        <dbReference type="ARBA" id="ARBA00008672"/>
    </source>
</evidence>
<dbReference type="Proteomes" id="UP000039865">
    <property type="component" value="Unassembled WGS sequence"/>
</dbReference>
<feature type="region of interest" description="Disordered" evidence="4">
    <location>
        <begin position="256"/>
        <end position="275"/>
    </location>
</feature>
<evidence type="ECO:0000256" key="2">
    <source>
        <dbReference type="ARBA" id="ARBA00022980"/>
    </source>
</evidence>
<dbReference type="NCBIfam" id="TIGR00280">
    <property type="entry name" value="eL43_euk_arch"/>
    <property type="match status" value="1"/>
</dbReference>
<dbReference type="PANTHER" id="PTHR48129:SF1">
    <property type="entry name" value="LARGE RIBOSOMAL SUBUNIT PROTEIN EL43"/>
    <property type="match status" value="1"/>
</dbReference>
<feature type="region of interest" description="Disordered" evidence="4">
    <location>
        <begin position="1"/>
        <end position="25"/>
    </location>
</feature>
<dbReference type="OrthoDB" id="308782at2759"/>
<organism evidence="5 6">
    <name type="scientific">Stylonychia lemnae</name>
    <name type="common">Ciliate</name>
    <dbReference type="NCBI Taxonomy" id="5949"/>
    <lineage>
        <taxon>Eukaryota</taxon>
        <taxon>Sar</taxon>
        <taxon>Alveolata</taxon>
        <taxon>Ciliophora</taxon>
        <taxon>Intramacronucleata</taxon>
        <taxon>Spirotrichea</taxon>
        <taxon>Stichotrichia</taxon>
        <taxon>Sporadotrichida</taxon>
        <taxon>Oxytrichidae</taxon>
        <taxon>Stylonychinae</taxon>
        <taxon>Stylonychia</taxon>
    </lineage>
</organism>
<dbReference type="GO" id="GO:0006412">
    <property type="term" value="P:translation"/>
    <property type="evidence" value="ECO:0007669"/>
    <property type="project" value="InterPro"/>
</dbReference>
<feature type="compositionally biased region" description="Polar residues" evidence="4">
    <location>
        <begin position="400"/>
        <end position="409"/>
    </location>
</feature>
<dbReference type="InterPro" id="IPR011332">
    <property type="entry name" value="Ribosomal_zn-bd"/>
</dbReference>
<accession>A0A078ANJ1</accession>
<feature type="compositionally biased region" description="Basic and acidic residues" evidence="4">
    <location>
        <begin position="1"/>
        <end position="13"/>
    </location>
</feature>
<sequence>MNSREDTIEESFRNSKSAPLFTHDDDEEDFKASSDIIQQHRANIARFAQQLGLNLNDESKSEIVQHKDEVADDDVEISFNKTDTSKRKIQELEQQMNLIEDFDSSKYKQKLQAISKTRLRIPKKVKIYRVISRLSSQSESINKIYKRIIMTTRIGEESLIKLKRGLTRNNKYAADTGESNQDFNFKSILMKYSDHRNLNLLNDLSSDNMTSFRSDLEPIDAHSPKLQSLKRGNKLMRENESQDEDETLARIRQKYLGANSPEQQKDSNLRRSSEKVLTESLSQADYLKKSQELINSSLDDLLSNFKNKFYGLNPQNKNDKLQFNQDNRGIQLRQSQNDKKYLNTQGSIDEEKNEDDSIQNRSQKIEKLDFKKAQLDKTNSRDSSLDESFKHSPRILQQALKDSSPIQNRDSGKKIPPTSSIRKSKEKMSLPKSSENKSILIDQFVNKPQQIVVPNLNLSDLQSSQVNQTQKDINQNDDQTVKLENQKFDQESTIQNYDLSESQIDMSKQFINPDATPQNYTLEITEQKLNNQKARINDQSPVRYNQPQIGLKKMTPIRSNKKQKIQIPKYEQAFNAKATFDDEEDDLYKRDFMDIQDTLKTIKQMNLLGSPGEDFKAEIDKELNPMKHSLLQSKPNIQTYNSNVEDQPSLIENQEIDYNLSDDSDDNELRKSSQSPQNYNTFQQQIQRETSQQILKKKQNVVLNQLRAVYRKENRHLLEEDQISFMSSSDASRNIVEDRFLERSLNQGILEFKDNEIPLLMNMLPLAQTLEIKAKEKSLISLLKQVKDISTEGSLEDQVSKIKDKQDRMKQQLTEQDNLKLIKLIEETQNEMITNRRLLESNKLNDMNLDLVEQKIQLLESERQISEKSKLISSMRNSFQEIQSKLTKRLNEINHNFISINEQSIKIQTSLDHQLRNIIQPEQLAIYINDAIIPILLSYQVQIRQQDSEYQLKLLDRYNTPEEIEVNRFIEVLINCLNKAFENEAFTNTVLQNVVQHIAQLDQNLAQKLQSMNNEPKVQDILLQLTLYKKDKKQSEVEAIINNLERIVKDPSVCIYSDLLVQIKSDMTQEMLIQVLVKYYYLFKEFKSLKENEQVLDLRLWNLSKDLIDAIYQNAEESNLQIGDDLLKIIGKIEFLCIQQEQLKFQGHYDHVIHTSIRNIKKLERLDSKNVLKNVAENVQQLMTNLESFSRNEINDISIDSNDQLNHMMEKLIEIPQLFENQNIDLYFIEKNVKAVQRLYDLRSLYQLGLRDITEKVLSRDIHSFTYDEIERIVEARFEDTQLRQIQGSQSLIIYQYIIMAKRTKKVGIVGKYATRYGAAQRKTIKKFEITQRATYTCSFCGKDSVKRSAVGIWRCRACKKVLAGGAWQVSTAAALTAKATVHRLRRLREEAAKETAAQ</sequence>
<dbReference type="GO" id="GO:1990904">
    <property type="term" value="C:ribonucleoprotein complex"/>
    <property type="evidence" value="ECO:0007669"/>
    <property type="project" value="UniProtKB-KW"/>
</dbReference>
<dbReference type="InParanoid" id="A0A078ANJ1"/>
<dbReference type="Gene3D" id="2.20.25.30">
    <property type="match status" value="1"/>
</dbReference>
<dbReference type="PANTHER" id="PTHR48129">
    <property type="entry name" value="60S RIBOSOMAL PROTEIN L37A"/>
    <property type="match status" value="1"/>
</dbReference>
<feature type="compositionally biased region" description="Basic and acidic residues" evidence="4">
    <location>
        <begin position="263"/>
        <end position="275"/>
    </location>
</feature>
<dbReference type="HAMAP" id="MF_00327">
    <property type="entry name" value="Ribosomal_eL43"/>
    <property type="match status" value="1"/>
</dbReference>
<dbReference type="GO" id="GO:0003735">
    <property type="term" value="F:structural constituent of ribosome"/>
    <property type="evidence" value="ECO:0007669"/>
    <property type="project" value="InterPro"/>
</dbReference>
<evidence type="ECO:0000256" key="4">
    <source>
        <dbReference type="SAM" id="MobiDB-lite"/>
    </source>
</evidence>
<dbReference type="InterPro" id="IPR050522">
    <property type="entry name" value="Ribosomal_protein_eL43"/>
</dbReference>
<feature type="compositionally biased region" description="Basic and acidic residues" evidence="4">
    <location>
        <begin position="369"/>
        <end position="390"/>
    </location>
</feature>
<protein>
    <submittedName>
        <fullName evidence="5">60s ribosomal protein l37a</fullName>
    </submittedName>
</protein>
<evidence type="ECO:0000313" key="6">
    <source>
        <dbReference type="Proteomes" id="UP000039865"/>
    </source>
</evidence>
<name>A0A078ANJ1_STYLE</name>